<reference evidence="3 4" key="1">
    <citation type="journal article" date="2018" name="Mol. Biol. Evol.">
        <title>Broad Genomic Sampling Reveals a Smut Pathogenic Ancestry of the Fungal Clade Ustilaginomycotina.</title>
        <authorList>
            <person name="Kijpornyongpan T."/>
            <person name="Mondo S.J."/>
            <person name="Barry K."/>
            <person name="Sandor L."/>
            <person name="Lee J."/>
            <person name="Lipzen A."/>
            <person name="Pangilinan J."/>
            <person name="LaButti K."/>
            <person name="Hainaut M."/>
            <person name="Henrissat B."/>
            <person name="Grigoriev I.V."/>
            <person name="Spatafora J.W."/>
            <person name="Aime M.C."/>
        </authorList>
    </citation>
    <scope>NUCLEOTIDE SEQUENCE [LARGE SCALE GENOMIC DNA]</scope>
    <source>
        <strain evidence="3 4">MCA 3882</strain>
    </source>
</reference>
<dbReference type="Proteomes" id="UP000245771">
    <property type="component" value="Unassembled WGS sequence"/>
</dbReference>
<dbReference type="EMBL" id="KZ819605">
    <property type="protein sequence ID" value="PWN32544.1"/>
    <property type="molecule type" value="Genomic_DNA"/>
</dbReference>
<dbReference type="GeneID" id="37024606"/>
<evidence type="ECO:0000313" key="3">
    <source>
        <dbReference type="EMBL" id="PWN32544.1"/>
    </source>
</evidence>
<feature type="compositionally biased region" description="Basic residues" evidence="1">
    <location>
        <begin position="177"/>
        <end position="188"/>
    </location>
</feature>
<protein>
    <submittedName>
        <fullName evidence="3">Uncharacterized protein</fullName>
    </submittedName>
</protein>
<dbReference type="InParanoid" id="A0A316V5N9"/>
<feature type="transmembrane region" description="Helical" evidence="2">
    <location>
        <begin position="32"/>
        <end position="54"/>
    </location>
</feature>
<organism evidence="3 4">
    <name type="scientific">Meira miltonrushii</name>
    <dbReference type="NCBI Taxonomy" id="1280837"/>
    <lineage>
        <taxon>Eukaryota</taxon>
        <taxon>Fungi</taxon>
        <taxon>Dikarya</taxon>
        <taxon>Basidiomycota</taxon>
        <taxon>Ustilaginomycotina</taxon>
        <taxon>Exobasidiomycetes</taxon>
        <taxon>Exobasidiales</taxon>
        <taxon>Brachybasidiaceae</taxon>
        <taxon>Meira</taxon>
    </lineage>
</organism>
<keyword evidence="2" id="KW-0472">Membrane</keyword>
<keyword evidence="4" id="KW-1185">Reference proteome</keyword>
<proteinExistence type="predicted"/>
<keyword evidence="2" id="KW-1133">Transmembrane helix</keyword>
<sequence length="188" mass="22215">MFLAKSDDCDAPQMPRRCQVKVYMHSQIYSSITQMCPIFSLFVIICMLTVLRIAKGVRDPHYILHTDKNAERYKNGLVKLPPTHKYLNAVRKWKKDPYVGRIAYSYGHLPYGYFGREEVDKLVAQRERHENKTEMYVKAGKLLYHDNKVVAGLIFDRAKKHRTKAQNVHEELEKERSKAHKYTSWKKR</sequence>
<keyword evidence="2" id="KW-0812">Transmembrane</keyword>
<evidence type="ECO:0000256" key="1">
    <source>
        <dbReference type="SAM" id="MobiDB-lite"/>
    </source>
</evidence>
<dbReference type="RefSeq" id="XP_025352846.1">
    <property type="nucleotide sequence ID" value="XM_025502825.1"/>
</dbReference>
<feature type="compositionally biased region" description="Basic and acidic residues" evidence="1">
    <location>
        <begin position="167"/>
        <end position="176"/>
    </location>
</feature>
<accession>A0A316V5N9</accession>
<dbReference type="AlphaFoldDB" id="A0A316V5N9"/>
<evidence type="ECO:0000256" key="2">
    <source>
        <dbReference type="SAM" id="Phobius"/>
    </source>
</evidence>
<name>A0A316V5N9_9BASI</name>
<feature type="region of interest" description="Disordered" evidence="1">
    <location>
        <begin position="166"/>
        <end position="188"/>
    </location>
</feature>
<evidence type="ECO:0000313" key="4">
    <source>
        <dbReference type="Proteomes" id="UP000245771"/>
    </source>
</evidence>
<gene>
    <name evidence="3" type="ORF">FA14DRAFT_75130</name>
</gene>